<dbReference type="EMBL" id="CAJVPT010009039">
    <property type="protein sequence ID" value="CAG8557962.1"/>
    <property type="molecule type" value="Genomic_DNA"/>
</dbReference>
<evidence type="ECO:0000313" key="2">
    <source>
        <dbReference type="Proteomes" id="UP000789525"/>
    </source>
</evidence>
<protein>
    <submittedName>
        <fullName evidence="1">12088_t:CDS:1</fullName>
    </submittedName>
</protein>
<reference evidence="1" key="1">
    <citation type="submission" date="2021-06" db="EMBL/GenBank/DDBJ databases">
        <authorList>
            <person name="Kallberg Y."/>
            <person name="Tangrot J."/>
            <person name="Rosling A."/>
        </authorList>
    </citation>
    <scope>NUCLEOTIDE SEQUENCE</scope>
    <source>
        <strain evidence="1">CL356</strain>
    </source>
</reference>
<accession>A0ACA9LXT7</accession>
<proteinExistence type="predicted"/>
<organism evidence="1 2">
    <name type="scientific">Acaulospora colombiana</name>
    <dbReference type="NCBI Taxonomy" id="27376"/>
    <lineage>
        <taxon>Eukaryota</taxon>
        <taxon>Fungi</taxon>
        <taxon>Fungi incertae sedis</taxon>
        <taxon>Mucoromycota</taxon>
        <taxon>Glomeromycotina</taxon>
        <taxon>Glomeromycetes</taxon>
        <taxon>Diversisporales</taxon>
        <taxon>Acaulosporaceae</taxon>
        <taxon>Acaulospora</taxon>
    </lineage>
</organism>
<evidence type="ECO:0000313" key="1">
    <source>
        <dbReference type="EMBL" id="CAG8557962.1"/>
    </source>
</evidence>
<dbReference type="Proteomes" id="UP000789525">
    <property type="component" value="Unassembled WGS sequence"/>
</dbReference>
<sequence>MPEFRNLHNTSTLIISAASYGSSSNCLFASPIMIFPDEVVSEEPANIENEEVSDSGCFIQSPMDRKMERYRKLRAMHERAGRLPKSTVPENDSRNSSQSSTSSDRSNSEN</sequence>
<keyword evidence="2" id="KW-1185">Reference proteome</keyword>
<name>A0ACA9LXT7_9GLOM</name>
<comment type="caution">
    <text evidence="1">The sequence shown here is derived from an EMBL/GenBank/DDBJ whole genome shotgun (WGS) entry which is preliminary data.</text>
</comment>
<gene>
    <name evidence="1" type="ORF">ACOLOM_LOCUS5116</name>
</gene>